<evidence type="ECO:0000256" key="1">
    <source>
        <dbReference type="ARBA" id="ARBA00004651"/>
    </source>
</evidence>
<dbReference type="GO" id="GO:0005886">
    <property type="term" value="C:plasma membrane"/>
    <property type="evidence" value="ECO:0007669"/>
    <property type="project" value="UniProtKB-SubCell"/>
</dbReference>
<gene>
    <name evidence="8" type="ORF">A3L09_10000</name>
</gene>
<feature type="transmembrane region" description="Helical" evidence="7">
    <location>
        <begin position="20"/>
        <end position="40"/>
    </location>
</feature>
<comment type="similarity">
    <text evidence="2">Belongs to the UPF0104 family.</text>
</comment>
<proteinExistence type="inferred from homology"/>
<feature type="transmembrane region" description="Helical" evidence="7">
    <location>
        <begin position="204"/>
        <end position="228"/>
    </location>
</feature>
<dbReference type="RefSeq" id="WP_088858819.1">
    <property type="nucleotide sequence ID" value="NZ_CP014862.1"/>
</dbReference>
<dbReference type="Pfam" id="PF03706">
    <property type="entry name" value="LPG_synthase_TM"/>
    <property type="match status" value="1"/>
</dbReference>
<keyword evidence="5 7" id="KW-1133">Transmembrane helix</keyword>
<feature type="transmembrane region" description="Helical" evidence="7">
    <location>
        <begin position="263"/>
        <end position="282"/>
    </location>
</feature>
<dbReference type="GeneID" id="33320750"/>
<protein>
    <recommendedName>
        <fullName evidence="10">TIGR00374 family protein</fullName>
    </recommendedName>
</protein>
<reference evidence="8 9" key="1">
    <citation type="submission" date="2016-03" db="EMBL/GenBank/DDBJ databases">
        <title>Complete genome sequence of Thermococcus profundus strain DT5432.</title>
        <authorList>
            <person name="Oger P.M."/>
        </authorList>
    </citation>
    <scope>NUCLEOTIDE SEQUENCE [LARGE SCALE GENOMIC DNA]</scope>
    <source>
        <strain evidence="8 9">DT 5432</strain>
    </source>
</reference>
<evidence type="ECO:0000256" key="2">
    <source>
        <dbReference type="ARBA" id="ARBA00011061"/>
    </source>
</evidence>
<comment type="subcellular location">
    <subcellularLocation>
        <location evidence="1">Cell membrane</location>
        <topology evidence="1">Multi-pass membrane protein</topology>
    </subcellularLocation>
</comment>
<feature type="transmembrane region" description="Helical" evidence="7">
    <location>
        <begin position="107"/>
        <end position="124"/>
    </location>
</feature>
<evidence type="ECO:0000256" key="7">
    <source>
        <dbReference type="SAM" id="Phobius"/>
    </source>
</evidence>
<feature type="transmembrane region" description="Helical" evidence="7">
    <location>
        <begin position="235"/>
        <end position="257"/>
    </location>
</feature>
<evidence type="ECO:0000256" key="5">
    <source>
        <dbReference type="ARBA" id="ARBA00022989"/>
    </source>
</evidence>
<evidence type="ECO:0000313" key="8">
    <source>
        <dbReference type="EMBL" id="ASJ03563.1"/>
    </source>
</evidence>
<dbReference type="NCBIfam" id="TIGR00374">
    <property type="entry name" value="flippase-like domain"/>
    <property type="match status" value="2"/>
</dbReference>
<sequence>MIGGILEEGRNYLLVLGRVSLPYFLLAIFVYYFSVLIYAIRWKLVLRGMGKDVPFFELVKSILASIFMNNITPMSRSGGEILRIAWISRRGGVPFGLSTMSVVYERILETVPVFVLFLVGMLYFSSMPGVLFVLGVVAVALIWIRWEDFVRISLRVFKASVDEEEMEKILSLRRSHNITLGGILLSSSIWLLDVVRLKLITLAFGLHLSLPLIVVVSIANLLLGLVALTPGGVGIVEGGLVGTLTHFGLPITLAVSVTLVERFISYVLSTIVGFVVLLTSGGREVWRALKSP</sequence>
<dbReference type="PANTHER" id="PTHR39087:SF2">
    <property type="entry name" value="UPF0104 MEMBRANE PROTEIN MJ1595"/>
    <property type="match status" value="1"/>
</dbReference>
<dbReference type="AlphaFoldDB" id="A0A2Z2MDC4"/>
<dbReference type="OrthoDB" id="15513at2157"/>
<evidence type="ECO:0000256" key="3">
    <source>
        <dbReference type="ARBA" id="ARBA00022475"/>
    </source>
</evidence>
<dbReference type="InterPro" id="IPR022791">
    <property type="entry name" value="L-PG_synthase/AglD"/>
</dbReference>
<keyword evidence="6 7" id="KW-0472">Membrane</keyword>
<feature type="transmembrane region" description="Helical" evidence="7">
    <location>
        <begin position="175"/>
        <end position="192"/>
    </location>
</feature>
<accession>A0A2Z2MDC4</accession>
<evidence type="ECO:0000256" key="4">
    <source>
        <dbReference type="ARBA" id="ARBA00022692"/>
    </source>
</evidence>
<name>A0A2Z2MDC4_THEPR</name>
<dbReference type="PANTHER" id="PTHR39087">
    <property type="entry name" value="UPF0104 MEMBRANE PROTEIN MJ1595"/>
    <property type="match status" value="1"/>
</dbReference>
<organism evidence="8 9">
    <name type="scientific">Thermococcus profundus</name>
    <dbReference type="NCBI Taxonomy" id="49899"/>
    <lineage>
        <taxon>Archaea</taxon>
        <taxon>Methanobacteriati</taxon>
        <taxon>Methanobacteriota</taxon>
        <taxon>Thermococci</taxon>
        <taxon>Thermococcales</taxon>
        <taxon>Thermococcaceae</taxon>
        <taxon>Thermococcus</taxon>
    </lineage>
</organism>
<keyword evidence="9" id="KW-1185">Reference proteome</keyword>
<evidence type="ECO:0008006" key="10">
    <source>
        <dbReference type="Google" id="ProtNLM"/>
    </source>
</evidence>
<keyword evidence="4 7" id="KW-0812">Transmembrane</keyword>
<dbReference type="Proteomes" id="UP000250179">
    <property type="component" value="Chromosome"/>
</dbReference>
<dbReference type="EMBL" id="CP014862">
    <property type="protein sequence ID" value="ASJ03563.1"/>
    <property type="molecule type" value="Genomic_DNA"/>
</dbReference>
<dbReference type="KEGG" id="tprf:A3L09_10000"/>
<evidence type="ECO:0000256" key="6">
    <source>
        <dbReference type="ARBA" id="ARBA00023136"/>
    </source>
</evidence>
<keyword evidence="3" id="KW-1003">Cell membrane</keyword>
<evidence type="ECO:0000313" key="9">
    <source>
        <dbReference type="Proteomes" id="UP000250179"/>
    </source>
</evidence>